<dbReference type="GO" id="GO:0009295">
    <property type="term" value="C:nucleoid"/>
    <property type="evidence" value="ECO:0007669"/>
    <property type="project" value="UniProtKB-SubCell"/>
</dbReference>
<keyword evidence="2 7" id="KW-0963">Cytoplasm</keyword>
<dbReference type="InterPro" id="IPR038619">
    <property type="entry name" value="MraZ_sf"/>
</dbReference>
<keyword evidence="4 7" id="KW-0805">Transcription regulation</keyword>
<dbReference type="PANTHER" id="PTHR34701:SF1">
    <property type="entry name" value="TRANSCRIPTIONAL REGULATOR MRAZ"/>
    <property type="match status" value="1"/>
</dbReference>
<dbReference type="GO" id="GO:2000143">
    <property type="term" value="P:negative regulation of DNA-templated transcription initiation"/>
    <property type="evidence" value="ECO:0007669"/>
    <property type="project" value="TreeGrafter"/>
</dbReference>
<dbReference type="PROSITE" id="PS51740">
    <property type="entry name" value="SPOVT_ABRB"/>
    <property type="match status" value="1"/>
</dbReference>
<dbReference type="NCBIfam" id="TIGR00242">
    <property type="entry name" value="division/cell wall cluster transcriptional repressor MraZ"/>
    <property type="match status" value="1"/>
</dbReference>
<evidence type="ECO:0000313" key="10">
    <source>
        <dbReference type="Proteomes" id="UP000176850"/>
    </source>
</evidence>
<reference evidence="9 10" key="1">
    <citation type="journal article" date="2016" name="Nat. Commun.">
        <title>Thousands of microbial genomes shed light on interconnected biogeochemical processes in an aquifer system.</title>
        <authorList>
            <person name="Anantharaman K."/>
            <person name="Brown C.T."/>
            <person name="Hug L.A."/>
            <person name="Sharon I."/>
            <person name="Castelle C.J."/>
            <person name="Probst A.J."/>
            <person name="Thomas B.C."/>
            <person name="Singh A."/>
            <person name="Wilkins M.J."/>
            <person name="Karaoz U."/>
            <person name="Brodie E.L."/>
            <person name="Williams K.H."/>
            <person name="Hubbard S.S."/>
            <person name="Banfield J.F."/>
        </authorList>
    </citation>
    <scope>NUCLEOTIDE SEQUENCE [LARGE SCALE GENOMIC DNA]</scope>
</reference>
<dbReference type="EMBL" id="MFZH01000013">
    <property type="protein sequence ID" value="OGK19285.1"/>
    <property type="molecule type" value="Genomic_DNA"/>
</dbReference>
<comment type="subunit">
    <text evidence="7">Forms oligomers.</text>
</comment>
<comment type="subcellular location">
    <subcellularLocation>
        <location evidence="7">Cytoplasm</location>
        <location evidence="7">Nucleoid</location>
    </subcellularLocation>
</comment>
<comment type="caution">
    <text evidence="9">The sequence shown here is derived from an EMBL/GenBank/DDBJ whole genome shotgun (WGS) entry which is preliminary data.</text>
</comment>
<dbReference type="InterPro" id="IPR037914">
    <property type="entry name" value="SpoVT-AbrB_sf"/>
</dbReference>
<comment type="similarity">
    <text evidence="7">Belongs to the MraZ family.</text>
</comment>
<dbReference type="CDD" id="cd16320">
    <property type="entry name" value="MraZ_N"/>
    <property type="match status" value="1"/>
</dbReference>
<keyword evidence="5 7" id="KW-0238">DNA-binding</keyword>
<proteinExistence type="inferred from homology"/>
<dbReference type="GO" id="GO:0005737">
    <property type="term" value="C:cytoplasm"/>
    <property type="evidence" value="ECO:0007669"/>
    <property type="project" value="UniProtKB-UniRule"/>
</dbReference>
<feature type="domain" description="SpoVT-AbrB" evidence="8">
    <location>
        <begin position="78"/>
        <end position="122"/>
    </location>
</feature>
<evidence type="ECO:0000256" key="2">
    <source>
        <dbReference type="ARBA" id="ARBA00022490"/>
    </source>
</evidence>
<evidence type="ECO:0000259" key="8">
    <source>
        <dbReference type="PROSITE" id="PS51740"/>
    </source>
</evidence>
<evidence type="ECO:0000256" key="5">
    <source>
        <dbReference type="ARBA" id="ARBA00023125"/>
    </source>
</evidence>
<dbReference type="PANTHER" id="PTHR34701">
    <property type="entry name" value="TRANSCRIPTIONAL REGULATOR MRAZ"/>
    <property type="match status" value="1"/>
</dbReference>
<evidence type="ECO:0000256" key="1">
    <source>
        <dbReference type="ARBA" id="ARBA00013860"/>
    </source>
</evidence>
<evidence type="ECO:0000256" key="7">
    <source>
        <dbReference type="HAMAP-Rule" id="MF_01008"/>
    </source>
</evidence>
<dbReference type="CDD" id="cd16321">
    <property type="entry name" value="MraZ_C"/>
    <property type="match status" value="1"/>
</dbReference>
<dbReference type="AlphaFoldDB" id="A0A1F7GK97"/>
<accession>A0A1F7GK97</accession>
<evidence type="ECO:0000256" key="6">
    <source>
        <dbReference type="ARBA" id="ARBA00023163"/>
    </source>
</evidence>
<dbReference type="InterPro" id="IPR035642">
    <property type="entry name" value="MraZ_N"/>
</dbReference>
<dbReference type="InterPro" id="IPR007159">
    <property type="entry name" value="SpoVT-AbrB_dom"/>
</dbReference>
<evidence type="ECO:0000313" key="9">
    <source>
        <dbReference type="EMBL" id="OGK19285.1"/>
    </source>
</evidence>
<dbReference type="Pfam" id="PF02381">
    <property type="entry name" value="MraZ"/>
    <property type="match status" value="2"/>
</dbReference>
<sequence>MAFIGEYKVSVTAGGRVVLPKKIRASLKGELFILTKGFDVCLGGYDLTDWKTRTEALLHVSLLDQEDIARRRQLFSGANEIEVDAQGRFVVPKSLANFIGNDFKDVVVIGVGDHFEIWSGKSWRNYAHTSVSK</sequence>
<dbReference type="SUPFAM" id="SSF89447">
    <property type="entry name" value="AbrB/MazE/MraZ-like"/>
    <property type="match status" value="1"/>
</dbReference>
<organism evidence="9 10">
    <name type="scientific">Candidatus Roizmanbacteria bacterium RIFCSPHIGHO2_01_FULL_39_24</name>
    <dbReference type="NCBI Taxonomy" id="1802032"/>
    <lineage>
        <taxon>Bacteria</taxon>
        <taxon>Candidatus Roizmaniibacteriota</taxon>
    </lineage>
</organism>
<gene>
    <name evidence="7" type="primary">mraZ</name>
    <name evidence="9" type="ORF">A2799_00450</name>
</gene>
<name>A0A1F7GK97_9BACT</name>
<keyword evidence="3" id="KW-0677">Repeat</keyword>
<protein>
    <recommendedName>
        <fullName evidence="1 7">Transcriptional regulator MraZ</fullName>
    </recommendedName>
</protein>
<evidence type="ECO:0000256" key="3">
    <source>
        <dbReference type="ARBA" id="ARBA00022737"/>
    </source>
</evidence>
<evidence type="ECO:0000256" key="4">
    <source>
        <dbReference type="ARBA" id="ARBA00023015"/>
    </source>
</evidence>
<dbReference type="GO" id="GO:0000976">
    <property type="term" value="F:transcription cis-regulatory region binding"/>
    <property type="evidence" value="ECO:0007669"/>
    <property type="project" value="TreeGrafter"/>
</dbReference>
<dbReference type="InterPro" id="IPR035644">
    <property type="entry name" value="MraZ_C"/>
</dbReference>
<dbReference type="HAMAP" id="MF_01008">
    <property type="entry name" value="MraZ"/>
    <property type="match status" value="1"/>
</dbReference>
<dbReference type="InterPro" id="IPR003444">
    <property type="entry name" value="MraZ"/>
</dbReference>
<dbReference type="GO" id="GO:0003700">
    <property type="term" value="F:DNA-binding transcription factor activity"/>
    <property type="evidence" value="ECO:0007669"/>
    <property type="project" value="UniProtKB-UniRule"/>
</dbReference>
<keyword evidence="6 7" id="KW-0804">Transcription</keyword>
<dbReference type="Proteomes" id="UP000176850">
    <property type="component" value="Unassembled WGS sequence"/>
</dbReference>
<dbReference type="Gene3D" id="3.40.1550.20">
    <property type="entry name" value="Transcriptional regulator MraZ domain"/>
    <property type="match status" value="1"/>
</dbReference>
<dbReference type="InterPro" id="IPR020603">
    <property type="entry name" value="MraZ_dom"/>
</dbReference>